<accession>A0ABQ9HAW7</accession>
<evidence type="ECO:0000256" key="1">
    <source>
        <dbReference type="SAM" id="MobiDB-lite"/>
    </source>
</evidence>
<reference evidence="2 3" key="1">
    <citation type="submission" date="2023-02" db="EMBL/GenBank/DDBJ databases">
        <title>LHISI_Scaffold_Assembly.</title>
        <authorList>
            <person name="Stuart O.P."/>
            <person name="Cleave R."/>
            <person name="Magrath M.J.L."/>
            <person name="Mikheyev A.S."/>
        </authorList>
    </citation>
    <scope>NUCLEOTIDE SEQUENCE [LARGE SCALE GENOMIC DNA]</scope>
    <source>
        <strain evidence="2">Daus_M_001</strain>
        <tissue evidence="2">Leg muscle</tissue>
    </source>
</reference>
<sequence length="706" mass="78642">MENGNWSSELKCVFDAIRKQPIVPWRTLQGLTDMFLLLGQRVAEMKRLMNETQSCWFGQLLPEWALRKQELGLFSYRTGPSQWRAKPRVRGEGLAGTRQPVSRAPQIVDHPTSQHPTVSLSPQPLHDSTARVILKLRRSPGEESIVTWMLEGLQQSSLPVVLFTASMLAAADFPRRWSLLSPLVSLVARRPSLVVVATHCVLDDLPSQSTHLHIFRESIVLPSRDDDRLVEDYMGGDRAIHSGRSSRHDTCQNNSSHIRRSHRAIDESVCAFASASAFPPPHQLSCDAAADETSRPVLVLMSWWLSRLGRLPPSPPSSILLLELPNSSVSPLRFHPLQSSIVHLSVNTYGPKRPLCQNFTASINSRSYSYHRGAEGRGGPNFPPERKERERERENEEPTHAFGSTTYTQGLTQWRFDIVETATIEQWYVRITTPVNTKKSCQVPLQPRNMLHEACDGRSSAIGVWYQRPPPTRTRLLSISGVLGTKYPAGLVSPHDVGAAVAERLACSPLAMANWVRSRARSLADFRTWESCRTMALVGGFFSRGSPRDLPRHFFFVLLHTHLTSPSSALKTCRCLEPPKCLHLLEDSQRIGTHTAPVPGSPDLGKREGRAELNTEVKTLRPAITITLPESRKKDYGTNNWGGGVSKHCCLFRLSPAREQIALRNEPFYEGFGNVSLEGKFGNDAMVPPCQAACGSAAILKEDPPT</sequence>
<dbReference type="Proteomes" id="UP001159363">
    <property type="component" value="Chromosome 5"/>
</dbReference>
<evidence type="ECO:0000313" key="2">
    <source>
        <dbReference type="EMBL" id="KAJ8881414.1"/>
    </source>
</evidence>
<keyword evidence="3" id="KW-1185">Reference proteome</keyword>
<protein>
    <submittedName>
        <fullName evidence="2">Uncharacterized protein</fullName>
    </submittedName>
</protein>
<feature type="region of interest" description="Disordered" evidence="1">
    <location>
        <begin position="370"/>
        <end position="404"/>
    </location>
</feature>
<comment type="caution">
    <text evidence="2">The sequence shown here is derived from an EMBL/GenBank/DDBJ whole genome shotgun (WGS) entry which is preliminary data.</text>
</comment>
<organism evidence="2 3">
    <name type="scientific">Dryococelus australis</name>
    <dbReference type="NCBI Taxonomy" id="614101"/>
    <lineage>
        <taxon>Eukaryota</taxon>
        <taxon>Metazoa</taxon>
        <taxon>Ecdysozoa</taxon>
        <taxon>Arthropoda</taxon>
        <taxon>Hexapoda</taxon>
        <taxon>Insecta</taxon>
        <taxon>Pterygota</taxon>
        <taxon>Neoptera</taxon>
        <taxon>Polyneoptera</taxon>
        <taxon>Phasmatodea</taxon>
        <taxon>Verophasmatodea</taxon>
        <taxon>Anareolatae</taxon>
        <taxon>Phasmatidae</taxon>
        <taxon>Eurycanthinae</taxon>
        <taxon>Dryococelus</taxon>
    </lineage>
</organism>
<name>A0ABQ9HAW7_9NEOP</name>
<proteinExistence type="predicted"/>
<feature type="compositionally biased region" description="Basic and acidic residues" evidence="1">
    <location>
        <begin position="384"/>
        <end position="399"/>
    </location>
</feature>
<dbReference type="EMBL" id="JARBHB010000006">
    <property type="protein sequence ID" value="KAJ8881414.1"/>
    <property type="molecule type" value="Genomic_DNA"/>
</dbReference>
<evidence type="ECO:0000313" key="3">
    <source>
        <dbReference type="Proteomes" id="UP001159363"/>
    </source>
</evidence>
<gene>
    <name evidence="2" type="ORF">PR048_017895</name>
</gene>